<evidence type="ECO:0000256" key="2">
    <source>
        <dbReference type="ARBA" id="ARBA00022596"/>
    </source>
</evidence>
<dbReference type="Proteomes" id="UP001205603">
    <property type="component" value="Unassembled WGS sequence"/>
</dbReference>
<evidence type="ECO:0000256" key="1">
    <source>
        <dbReference type="ARBA" id="ARBA00006211"/>
    </source>
</evidence>
<reference evidence="9 10" key="1">
    <citation type="submission" date="2022-07" db="EMBL/GenBank/DDBJ databases">
        <title>Fecal culturing of patients with breast cancer.</title>
        <authorList>
            <person name="Teng N.M.Y."/>
            <person name="Kiu R."/>
            <person name="Evans R."/>
            <person name="Baker D.J."/>
            <person name="Zenner C."/>
            <person name="Robinson S.D."/>
            <person name="Hall L.J."/>
        </authorList>
    </citation>
    <scope>NUCLEOTIDE SEQUENCE [LARGE SCALE GENOMIC DNA]</scope>
    <source>
        <strain evidence="9 10">LH1063</strain>
    </source>
</reference>
<dbReference type="PANTHER" id="PTHR30134">
    <property type="entry name" value="HYDROGENASE PROTEIN ASSEMBLY PROTEIN, NICKEL CHAPERONE"/>
    <property type="match status" value="1"/>
</dbReference>
<comment type="similarity">
    <text evidence="1">Belongs to the SIMIBI class G3E GTPase family. HypB/HupM subfamily.</text>
</comment>
<dbReference type="SUPFAM" id="SSF52540">
    <property type="entry name" value="P-loop containing nucleoside triphosphate hydrolases"/>
    <property type="match status" value="1"/>
</dbReference>
<evidence type="ECO:0000313" key="10">
    <source>
        <dbReference type="Proteomes" id="UP001205603"/>
    </source>
</evidence>
<keyword evidence="10" id="KW-1185">Reference proteome</keyword>
<keyword evidence="3" id="KW-0479">Metal-binding</keyword>
<dbReference type="PIRSF" id="PIRSF005624">
    <property type="entry name" value="Ni-bind_GTPase"/>
    <property type="match status" value="1"/>
</dbReference>
<feature type="domain" description="CobW/HypB/UreG nucleotide-binding" evidence="8">
    <location>
        <begin position="48"/>
        <end position="207"/>
    </location>
</feature>
<evidence type="ECO:0000256" key="7">
    <source>
        <dbReference type="ARBA" id="ARBA00023134"/>
    </source>
</evidence>
<keyword evidence="6" id="KW-0862">Zinc</keyword>
<dbReference type="CDD" id="cd05390">
    <property type="entry name" value="HypB"/>
    <property type="match status" value="1"/>
</dbReference>
<dbReference type="NCBIfam" id="TIGR00073">
    <property type="entry name" value="hypB"/>
    <property type="match status" value="1"/>
</dbReference>
<keyword evidence="4" id="KW-0547">Nucleotide-binding</keyword>
<keyword evidence="5" id="KW-0378">Hydrolase</keyword>
<dbReference type="Pfam" id="PF02492">
    <property type="entry name" value="cobW"/>
    <property type="match status" value="1"/>
</dbReference>
<gene>
    <name evidence="9" type="primary">hypB</name>
    <name evidence="9" type="ORF">NMU02_08435</name>
</gene>
<comment type="caution">
    <text evidence="9">The sequence shown here is derived from an EMBL/GenBank/DDBJ whole genome shotgun (WGS) entry which is preliminary data.</text>
</comment>
<proteinExistence type="inferred from homology"/>
<dbReference type="Gene3D" id="3.40.50.300">
    <property type="entry name" value="P-loop containing nucleotide triphosphate hydrolases"/>
    <property type="match status" value="1"/>
</dbReference>
<name>A0ABT1MHL5_9BACT</name>
<dbReference type="PANTHER" id="PTHR30134:SF2">
    <property type="entry name" value="HYDROGENASE MATURATION FACTOR HYPB"/>
    <property type="match status" value="1"/>
</dbReference>
<evidence type="ECO:0000256" key="6">
    <source>
        <dbReference type="ARBA" id="ARBA00022833"/>
    </source>
</evidence>
<evidence type="ECO:0000259" key="8">
    <source>
        <dbReference type="Pfam" id="PF02492"/>
    </source>
</evidence>
<organism evidence="9 10">
    <name type="scientific">Coprobacter tertius</name>
    <dbReference type="NCBI Taxonomy" id="2944915"/>
    <lineage>
        <taxon>Bacteria</taxon>
        <taxon>Pseudomonadati</taxon>
        <taxon>Bacteroidota</taxon>
        <taxon>Bacteroidia</taxon>
        <taxon>Bacteroidales</taxon>
        <taxon>Barnesiellaceae</taxon>
        <taxon>Coprobacter</taxon>
    </lineage>
</organism>
<accession>A0ABT1MHL5</accession>
<keyword evidence="2" id="KW-0533">Nickel</keyword>
<dbReference type="InterPro" id="IPR004392">
    <property type="entry name" value="Hyd_mat_HypB"/>
</dbReference>
<keyword evidence="7" id="KW-0342">GTP-binding</keyword>
<dbReference type="InterPro" id="IPR027417">
    <property type="entry name" value="P-loop_NTPase"/>
</dbReference>
<protein>
    <submittedName>
        <fullName evidence="9">Hydrogenase nickel incorporation protein HypB</fullName>
    </submittedName>
</protein>
<sequence>MHRMGIAHDHHHEHERIHRVEQDILSKNNLAAERNRGYFEAKEIICFNLVSSPGSGKTTLLERTFMLLKDKLPLYVIEGDQQTTNDTDRIKATGVPCLQINTQNGCHLDASMVHKALHELNPQGRSLLFIENVGNLVCPALFDLGEKERIVVISVTEGDDKPLKYPYMFESADICIINKIDLLPYVDSDIERIRNNALKINPRLKFFEISASKGDGMEEWCDYLQHLMKKNYV</sequence>
<dbReference type="InterPro" id="IPR003495">
    <property type="entry name" value="CobW/HypB/UreG_nucleotide-bd"/>
</dbReference>
<evidence type="ECO:0000256" key="5">
    <source>
        <dbReference type="ARBA" id="ARBA00022801"/>
    </source>
</evidence>
<evidence type="ECO:0000313" key="9">
    <source>
        <dbReference type="EMBL" id="MCP9612115.1"/>
    </source>
</evidence>
<evidence type="ECO:0000256" key="4">
    <source>
        <dbReference type="ARBA" id="ARBA00022741"/>
    </source>
</evidence>
<dbReference type="EMBL" id="JANDHW010000007">
    <property type="protein sequence ID" value="MCP9612115.1"/>
    <property type="molecule type" value="Genomic_DNA"/>
</dbReference>
<evidence type="ECO:0000256" key="3">
    <source>
        <dbReference type="ARBA" id="ARBA00022723"/>
    </source>
</evidence>